<dbReference type="AlphaFoldDB" id="A0A368G961"/>
<organism evidence="1 2">
    <name type="scientific">Ancylostoma caninum</name>
    <name type="common">Dog hookworm</name>
    <dbReference type="NCBI Taxonomy" id="29170"/>
    <lineage>
        <taxon>Eukaryota</taxon>
        <taxon>Metazoa</taxon>
        <taxon>Ecdysozoa</taxon>
        <taxon>Nematoda</taxon>
        <taxon>Chromadorea</taxon>
        <taxon>Rhabditida</taxon>
        <taxon>Rhabditina</taxon>
        <taxon>Rhabditomorpha</taxon>
        <taxon>Strongyloidea</taxon>
        <taxon>Ancylostomatidae</taxon>
        <taxon>Ancylostomatinae</taxon>
        <taxon>Ancylostoma</taxon>
    </lineage>
</organism>
<keyword evidence="2" id="KW-1185">Reference proteome</keyword>
<evidence type="ECO:0000313" key="1">
    <source>
        <dbReference type="EMBL" id="RCN39277.1"/>
    </source>
</evidence>
<dbReference type="PANTHER" id="PTHR46060:SF3">
    <property type="entry name" value="PROTEIN GVQW3"/>
    <property type="match status" value="1"/>
</dbReference>
<sequence length="131" mass="15512">MTTCSFYKHIAKVHKGILENDPELANGPGPIVLCDNPHSYITREVTKKMYQCGFEILPYPSNANDLLPSHYYFFDQLYKHMERKDFSLFWDISKYIRDFLSSRPPDFFASGMNELPLRWKKCMENNGHYIF</sequence>
<accession>A0A368G961</accession>
<gene>
    <name evidence="1" type="ORF">ANCCAN_14805</name>
</gene>
<dbReference type="Proteomes" id="UP000252519">
    <property type="component" value="Unassembled WGS sequence"/>
</dbReference>
<dbReference type="OrthoDB" id="9970333at2759"/>
<proteinExistence type="predicted"/>
<evidence type="ECO:0000313" key="2">
    <source>
        <dbReference type="Proteomes" id="UP000252519"/>
    </source>
</evidence>
<dbReference type="PANTHER" id="PTHR46060">
    <property type="entry name" value="MARINER MOS1 TRANSPOSASE-LIKE PROTEIN"/>
    <property type="match status" value="1"/>
</dbReference>
<reference evidence="1 2" key="1">
    <citation type="submission" date="2014-10" db="EMBL/GenBank/DDBJ databases">
        <title>Draft genome of the hookworm Ancylostoma caninum.</title>
        <authorList>
            <person name="Mitreva M."/>
        </authorList>
    </citation>
    <scope>NUCLEOTIDE SEQUENCE [LARGE SCALE GENOMIC DNA]</scope>
    <source>
        <strain evidence="1 2">Baltimore</strain>
    </source>
</reference>
<comment type="caution">
    <text evidence="1">The sequence shown here is derived from an EMBL/GenBank/DDBJ whole genome shotgun (WGS) entry which is preliminary data.</text>
</comment>
<protein>
    <recommendedName>
        <fullName evidence="3">Tc1-like transposase DDE domain-containing protein</fullName>
    </recommendedName>
</protein>
<dbReference type="EMBL" id="JOJR01000347">
    <property type="protein sequence ID" value="RCN39277.1"/>
    <property type="molecule type" value="Genomic_DNA"/>
</dbReference>
<dbReference type="STRING" id="29170.A0A368G961"/>
<dbReference type="Gene3D" id="3.30.420.10">
    <property type="entry name" value="Ribonuclease H-like superfamily/Ribonuclease H"/>
    <property type="match status" value="1"/>
</dbReference>
<dbReference type="InterPro" id="IPR036397">
    <property type="entry name" value="RNaseH_sf"/>
</dbReference>
<dbReference type="InterPro" id="IPR052709">
    <property type="entry name" value="Transposase-MT_Hybrid"/>
</dbReference>
<name>A0A368G961_ANCCA</name>
<dbReference type="GO" id="GO:0003676">
    <property type="term" value="F:nucleic acid binding"/>
    <property type="evidence" value="ECO:0007669"/>
    <property type="project" value="InterPro"/>
</dbReference>
<evidence type="ECO:0008006" key="3">
    <source>
        <dbReference type="Google" id="ProtNLM"/>
    </source>
</evidence>